<dbReference type="PANTHER" id="PTHR43581:SF3">
    <property type="entry name" value="AAA+ ATPASE DOMAIN-CONTAINING PROTEIN"/>
    <property type="match status" value="1"/>
</dbReference>
<dbReference type="InterPro" id="IPR051396">
    <property type="entry name" value="Bact_Antivir_Def_Nuclease"/>
</dbReference>
<dbReference type="EMBL" id="CP014226">
    <property type="protein sequence ID" value="AMC99461.1"/>
    <property type="molecule type" value="Genomic_DNA"/>
</dbReference>
<dbReference type="SUPFAM" id="SSF52540">
    <property type="entry name" value="P-loop containing nucleoside triphosphate hydrolases"/>
    <property type="match status" value="1"/>
</dbReference>
<protein>
    <submittedName>
        <fullName evidence="1">Uncharacterized protein</fullName>
    </submittedName>
</protein>
<keyword evidence="2" id="KW-1185">Reference proteome</keyword>
<gene>
    <name evidence="1" type="ORF">LOKO_00365</name>
</gene>
<evidence type="ECO:0000313" key="1">
    <source>
        <dbReference type="EMBL" id="AMC99461.1"/>
    </source>
</evidence>
<reference evidence="1 2" key="1">
    <citation type="journal article" date="2016" name="Genome Announc.">
        <title>Draft Genome Sequence of 'Halomonas chromatireducens' Strain AGD 8-3, a Haloalkaliphilic Chromate- and Selenite-Reducing Gammaproteobacterium.</title>
        <authorList>
            <person name="Sharko F.S."/>
            <person name="Shapovalova A.A."/>
            <person name="Tsygankova S.V."/>
            <person name="Komova A.V."/>
            <person name="Boulygina E.S."/>
            <person name="Teslyuk A.B."/>
            <person name="Gotovtsev P.M."/>
            <person name="Namsaraev Z.B."/>
            <person name="Khijniak T.V."/>
            <person name="Nedoluzhko A.V."/>
            <person name="Vasilov R.G."/>
        </authorList>
    </citation>
    <scope>NUCLEOTIDE SEQUENCE [LARGE SCALE GENOMIC DNA]</scope>
    <source>
        <strain evidence="1 2">AGD 8-3</strain>
    </source>
</reference>
<reference evidence="1 2" key="2">
    <citation type="submission" date="2016-02" db="EMBL/GenBank/DDBJ databases">
        <authorList>
            <person name="Wen L."/>
            <person name="He K."/>
            <person name="Yang H."/>
        </authorList>
    </citation>
    <scope>NUCLEOTIDE SEQUENCE [LARGE SCALE GENOMIC DNA]</scope>
    <source>
        <strain evidence="1 2">AGD 8-3</strain>
    </source>
</reference>
<name>A0A0X8HB92_9GAMM</name>
<dbReference type="GO" id="GO:0005524">
    <property type="term" value="F:ATP binding"/>
    <property type="evidence" value="ECO:0007669"/>
    <property type="project" value="InterPro"/>
</dbReference>
<dbReference type="PANTHER" id="PTHR43581">
    <property type="entry name" value="ATP/GTP PHOSPHATASE"/>
    <property type="match status" value="1"/>
</dbReference>
<dbReference type="GO" id="GO:0016887">
    <property type="term" value="F:ATP hydrolysis activity"/>
    <property type="evidence" value="ECO:0007669"/>
    <property type="project" value="InterPro"/>
</dbReference>
<dbReference type="PATRIC" id="fig|507626.3.peg.362"/>
<dbReference type="InterPro" id="IPR027417">
    <property type="entry name" value="P-loop_NTPase"/>
</dbReference>
<dbReference type="Proteomes" id="UP000063387">
    <property type="component" value="Chromosome"/>
</dbReference>
<accession>A0A0X8HB92</accession>
<organism evidence="1 2">
    <name type="scientific">Halomonas chromatireducens</name>
    <dbReference type="NCBI Taxonomy" id="507626"/>
    <lineage>
        <taxon>Bacteria</taxon>
        <taxon>Pseudomonadati</taxon>
        <taxon>Pseudomonadota</taxon>
        <taxon>Gammaproteobacteria</taxon>
        <taxon>Oceanospirillales</taxon>
        <taxon>Halomonadaceae</taxon>
        <taxon>Halomonas</taxon>
    </lineage>
</organism>
<dbReference type="KEGG" id="hco:LOKO_00365"/>
<dbReference type="Gene3D" id="3.40.50.300">
    <property type="entry name" value="P-loop containing nucleotide triphosphate hydrolases"/>
    <property type="match status" value="1"/>
</dbReference>
<dbReference type="AlphaFoldDB" id="A0A0X8HB92"/>
<sequence length="641" mass="72570">MTKVSLRGVKRFTKKEHVFFFDENESISTVSGKNGSGKTAIFKAVQIFQKLFFASQLDGRVNNHAEYLQAAYSELESLVSEASFEIEVVFLVEGSYVGVKLDGTVRPEIEFSFSDSVEDGVAALSKLWDINDPKNLFLLINAGKAFSDFGVGFDSLDISSGLDERNVLLESVFFPEKVFQTIYKKSVLDYVHYRLDSNKRYDFFKIANEVVSSISGDIKIHSFSATKKPGEIIIQGKADSRSKYYDVKDFSAGEMSLYLTLLYLFRYPGLGVLVLDEPENHLHEDLLIKFYDLLRGLVASESMKCWVEEQFSDIAGVQLESLSDSQLSSLFLLTHSKALIYRNMLYGCNYILGDGVHRISRSETESELRSIGVSSVFSRTLFVEGVGDVELFGELMASKNIKVVPLGSCSQVEEMYKKISGIYHDIYGAAFCFMIDRDNKSPEYFDDLRSLHPGFYDKTFLVLERHEVENYFIDKKLVKDAVNPILSHLGGDVLGDFQVDEIYQDCAESTKDISYKKYYTFRMKKGLNEILVNPLCGKGAHQESMDLVEDLFSGNLKDEVVNLLNKVDEDFQSEWESEWEKLIDGKVFSNKVFAELSKRAEGVNKSAIRRKIIEMAGSGDESYEICKLSKKIDTIFESQEA</sequence>
<evidence type="ECO:0000313" key="2">
    <source>
        <dbReference type="Proteomes" id="UP000063387"/>
    </source>
</evidence>
<proteinExistence type="predicted"/>